<evidence type="ECO:0000259" key="3">
    <source>
        <dbReference type="Pfam" id="PF07776"/>
    </source>
</evidence>
<feature type="region of interest" description="Disordered" evidence="2">
    <location>
        <begin position="963"/>
        <end position="988"/>
    </location>
</feature>
<name>A0A1S3P9E4_SALSA</name>
<dbReference type="GeneID" id="106584009"/>
<proteinExistence type="predicted"/>
<dbReference type="Pfam" id="PF07776">
    <property type="entry name" value="zf-AD"/>
    <property type="match status" value="1"/>
</dbReference>
<dbReference type="GO" id="GO:0008270">
    <property type="term" value="F:zinc ion binding"/>
    <property type="evidence" value="ECO:0007669"/>
    <property type="project" value="InterPro"/>
</dbReference>
<keyword evidence="1" id="KW-0175">Coiled coil</keyword>
<keyword evidence="5" id="KW-1185">Reference proteome</keyword>
<feature type="coiled-coil region" evidence="1">
    <location>
        <begin position="466"/>
        <end position="528"/>
    </location>
</feature>
<feature type="coiled-coil region" evidence="1">
    <location>
        <begin position="2112"/>
        <end position="2139"/>
    </location>
</feature>
<dbReference type="GO" id="GO:0007098">
    <property type="term" value="P:centrosome cycle"/>
    <property type="evidence" value="ECO:0007669"/>
    <property type="project" value="TreeGrafter"/>
</dbReference>
<dbReference type="GO" id="GO:0005813">
    <property type="term" value="C:centrosome"/>
    <property type="evidence" value="ECO:0007669"/>
    <property type="project" value="TreeGrafter"/>
</dbReference>
<feature type="domain" description="Short myomegalin-like EB1 binding protein N-terminal" evidence="4">
    <location>
        <begin position="143"/>
        <end position="425"/>
    </location>
</feature>
<feature type="compositionally biased region" description="Acidic residues" evidence="2">
    <location>
        <begin position="976"/>
        <end position="986"/>
    </location>
</feature>
<gene>
    <name evidence="6" type="primary">LOC106584009</name>
</gene>
<evidence type="ECO:0000256" key="2">
    <source>
        <dbReference type="SAM" id="MobiDB-lite"/>
    </source>
</evidence>
<feature type="compositionally biased region" description="Polar residues" evidence="2">
    <location>
        <begin position="1585"/>
        <end position="1606"/>
    </location>
</feature>
<feature type="domain" description="ZAD" evidence="3">
    <location>
        <begin position="10"/>
        <end position="80"/>
    </location>
</feature>
<evidence type="ECO:0000259" key="4">
    <source>
        <dbReference type="Pfam" id="PF18615"/>
    </source>
</evidence>
<feature type="coiled-coil region" evidence="1">
    <location>
        <begin position="1737"/>
        <end position="1894"/>
    </location>
</feature>
<organism evidence="5 6">
    <name type="scientific">Salmo salar</name>
    <name type="common">Atlantic salmon</name>
    <dbReference type="NCBI Taxonomy" id="8030"/>
    <lineage>
        <taxon>Eukaryota</taxon>
        <taxon>Metazoa</taxon>
        <taxon>Chordata</taxon>
        <taxon>Craniata</taxon>
        <taxon>Vertebrata</taxon>
        <taxon>Euteleostomi</taxon>
        <taxon>Actinopterygii</taxon>
        <taxon>Neopterygii</taxon>
        <taxon>Teleostei</taxon>
        <taxon>Protacanthopterygii</taxon>
        <taxon>Salmoniformes</taxon>
        <taxon>Salmonidae</taxon>
        <taxon>Salmoninae</taxon>
        <taxon>Salmo</taxon>
    </lineage>
</organism>
<dbReference type="RefSeq" id="XP_014024224.2">
    <property type="nucleotide sequence ID" value="XM_014168749.2"/>
</dbReference>
<feature type="compositionally biased region" description="Basic and acidic residues" evidence="2">
    <location>
        <begin position="311"/>
        <end position="341"/>
    </location>
</feature>
<dbReference type="GO" id="GO:0060090">
    <property type="term" value="F:molecular adaptor activity"/>
    <property type="evidence" value="ECO:0007669"/>
    <property type="project" value="TreeGrafter"/>
</dbReference>
<evidence type="ECO:0000313" key="5">
    <source>
        <dbReference type="Proteomes" id="UP001652741"/>
    </source>
</evidence>
<sequence length="2184" mass="245720">MLDIKMKEACRICARELCGNQRRWIFHPASKLNLQVLLSHALGRELTRDGRGEFACSKCAFMLDRMYRFDTVIARVEALSLERLHKLLLEKDRLRQCIGGLYWKNNTEDQTQDQTGMGMGIGLGGTGAGGTESGGRSEGDSPVMDLSALQEARYSSLLQGDLAYSVYESWADHEDQQSPVPDHQHHTQHHHPQCSGSETLSGHRSRRCRGCAALRVADSDYEAVCKVPRRLGRRSTSCEPSTRYSGSAMGGEETSTGSESTPVPSKSSPMGPESDRTLCDGDTERITLSPGSSIESQDTAVDVAQPCTAHQVEEEQREGGEKDPGRDQRRDPRLQGDDAPREGSVSGLTMELALSLVRIWEYRPLKSPQGSKLPILVKPKLETGLPGLPLSLRTPDYDLYSHPGIPELVTPSSQQELQTELSEMEEQWLDDYVQCGPFCFQQRLLDEQQGQLRQYETAESQCVTELQKAQLQVHSLQAKIRESEARNQKLQVRLGDMECELRLVKEKAQRQERNVLDLTDTVNSKETEAAELYRVIEEQNKVLCSLKELANRTQLQTLQVSGVELLRGQGEVLALQGSLFQAQLELQGSQRAQRQATRREEDLTRALHRLETDLQGVMEHRHSTERHNQDLHLVLEKARSELRRKEEQLKEKKGERRREEEEREKSIRELRTSLQTKEQLVQEYSELLDQQQEPREKRDTLLTKLKDRIKDRDRALERAVDEKFRCVEKKEGEMRRLQRLLREKERDLERQHCVLSNNEETITSLEVLVRGKGLELEQVCEAWRSVQRHHEDREERHSRSLRERDTLISQLQNALHTRTNEAEDLTGALLGKVKADPSEVVEELKARLSLKEKLFQELLSDRSRQAQEHHSQVQDLLNTIGTRDQYIQESAGRLGEVMSEQTVRLQELRRQLTSCSLAYGSQLGLQGPDFQGTSQDLRALQEELRLALRREREAQAELTALRTQGTARPADRQAEFEEFSSEDNDNVEVNSNYADSMEEEDFKLTARTLVTMQNTGGPGKGKLSQEAVGEAQGLVEVKQLVQQKRVVERELQELKAQLEKAGFSSLYRMRKALFSLRMENTELKSHQTERQSETDPRDEQRFLEEGEDKEKLDVAGEVEQLCGVDLSDGWEDERLSQGKRCAPRPTLRDPGLGKRHCTRTVSLDLGALLSQSTQEGEDITPNDTLITHATVCMDDDEEEAGGGEAGDRKRSPTETVMVENAVRLRLESKELQERLVVSEATVEAQAERLKGYRDLLMEASVKRDSKQVQVDLQDMGYETCGRSENEAEREETSSPEFDDLEMCTSLECGGSQWWSGVVHPGKASPPTSTSEADDFTSLQRLVEDLRSQLSHSQTVIRSLQGRLRSLSTSSDLFGPSNGPSTPRKVNWAFQFQSSLSQSGLDEDEGWESSGGGLGPSPHHPKPDKDLQELVSRVGALEDQLRKVKGTQAGTPGLPAEGKAAIWPGPGKFDTLIQAQARELSHLRQRMREGRGVCHILTQHLGDTTKAFEELLRANDIDYYMGQSFREQLAQSSALAQRVSTKISGREWRGDHPEIHDDKTGTELLAIRLSKELQQKDKVIESLQAKLNQRQPRSDTPCSSHALSDTTDQSDRISFVSDDQGSTNEDLELCSDIDAASEYGLEDRRASPRASTGFSVPSAKPFVGFQMSADPSSYLPQPLSYHTFYPSPHSGAMKTGTSLLESSAMWDMAYGAQPIRIGGADLSSGSSGYQSGTSHTGSDLLKEQLREIRSLRQRLEDSIQTNDRLRQQLEERLVNQARDKGATTNIYIQGMDSVSQLSSEIRALKEENLSLQARLQQASRDSSKEAEQLREVLLLGRARVKEAELETERWAEQGRKLQKQTQAQTQEITQLKQDRQNNQEAIKRLQHEVNVFEQQVCESRGLIHSLQYKLQMYHRVCGVPKNTHTGEGSHSGESAPFDPRDLHVQLGQELTSATCPPGARRQLFHDPALSPPVRETGLLSPASHLSPTLEPQETDSSLEGQAPYGTFTNRNGRHAVGHVDDFNALQQQILEGHILIGKMENALQATANHALLELSLDKPADPGLVSRLLTSTKTLRQILEEANSLLRMFWRAALPSCEGYPQSTKELSLKDEVHTLRQRISQQEEALRDAMETLKSSNRTKDSMEHFIVSQLSTTKDVLKKARTNLEVKSQEASASSPILLVRVL</sequence>
<dbReference type="PANTHER" id="PTHR46501:SF2">
    <property type="entry name" value="MYOMEGALIN"/>
    <property type="match status" value="1"/>
</dbReference>
<dbReference type="PANTHER" id="PTHR46501">
    <property type="entry name" value="MYOMEGALIN"/>
    <property type="match status" value="1"/>
</dbReference>
<feature type="compositionally biased region" description="Polar residues" evidence="2">
    <location>
        <begin position="234"/>
        <end position="245"/>
    </location>
</feature>
<protein>
    <submittedName>
        <fullName evidence="6">Myomegalin isoform X4</fullName>
    </submittedName>
</protein>
<dbReference type="InterPro" id="IPR012934">
    <property type="entry name" value="Znf_AD"/>
</dbReference>
<feature type="coiled-coil region" evidence="1">
    <location>
        <begin position="1037"/>
        <end position="1064"/>
    </location>
</feature>
<evidence type="ECO:0000313" key="6">
    <source>
        <dbReference type="RefSeq" id="XP_014024224.2"/>
    </source>
</evidence>
<feature type="region of interest" description="Disordered" evidence="2">
    <location>
        <begin position="644"/>
        <end position="670"/>
    </location>
</feature>
<feature type="region of interest" description="Disordered" evidence="2">
    <location>
        <begin position="173"/>
        <end position="203"/>
    </location>
</feature>
<evidence type="ECO:0000256" key="1">
    <source>
        <dbReference type="SAM" id="Coils"/>
    </source>
</evidence>
<feature type="compositionally biased region" description="Gly residues" evidence="2">
    <location>
        <begin position="120"/>
        <end position="133"/>
    </location>
</feature>
<dbReference type="InterPro" id="IPR052593">
    <property type="entry name" value="MT-associated_AKAP9-binding"/>
</dbReference>
<feature type="compositionally biased region" description="Polar residues" evidence="2">
    <location>
        <begin position="1982"/>
        <end position="1998"/>
    </location>
</feature>
<dbReference type="GO" id="GO:0005634">
    <property type="term" value="C:nucleus"/>
    <property type="evidence" value="ECO:0007669"/>
    <property type="project" value="InterPro"/>
</dbReference>
<dbReference type="GO" id="GO:1903358">
    <property type="term" value="P:regulation of Golgi organization"/>
    <property type="evidence" value="ECO:0007669"/>
    <property type="project" value="TreeGrafter"/>
</dbReference>
<feature type="compositionally biased region" description="Polar residues" evidence="2">
    <location>
        <begin position="289"/>
        <end position="299"/>
    </location>
</feature>
<dbReference type="InterPro" id="IPR040947">
    <property type="entry name" value="SMYLE_N"/>
</dbReference>
<feature type="compositionally biased region" description="Basic and acidic residues" evidence="2">
    <location>
        <begin position="273"/>
        <end position="285"/>
    </location>
</feature>
<feature type="region of interest" description="Disordered" evidence="2">
    <location>
        <begin position="1964"/>
        <end position="1999"/>
    </location>
</feature>
<feature type="region of interest" description="Disordered" evidence="2">
    <location>
        <begin position="1585"/>
        <end position="1625"/>
    </location>
</feature>
<dbReference type="GO" id="GO:0005794">
    <property type="term" value="C:Golgi apparatus"/>
    <property type="evidence" value="ECO:0007669"/>
    <property type="project" value="TreeGrafter"/>
</dbReference>
<reference evidence="6" key="1">
    <citation type="submission" date="2025-08" db="UniProtKB">
        <authorList>
            <consortium name="RefSeq"/>
        </authorList>
    </citation>
    <scope>IDENTIFICATION</scope>
</reference>
<feature type="region of interest" description="Disordered" evidence="2">
    <location>
        <begin position="120"/>
        <end position="142"/>
    </location>
</feature>
<dbReference type="GO" id="GO:0090063">
    <property type="term" value="P:positive regulation of microtubule nucleation"/>
    <property type="evidence" value="ECO:0007669"/>
    <property type="project" value="TreeGrafter"/>
</dbReference>
<feature type="region of interest" description="Disordered" evidence="2">
    <location>
        <begin position="1083"/>
        <end position="1108"/>
    </location>
</feature>
<feature type="region of interest" description="Disordered" evidence="2">
    <location>
        <begin position="232"/>
        <end position="346"/>
    </location>
</feature>
<feature type="region of interest" description="Disordered" evidence="2">
    <location>
        <begin position="1398"/>
        <end position="1424"/>
    </location>
</feature>
<accession>A0A1S3P9E4</accession>
<feature type="compositionally biased region" description="Low complexity" evidence="2">
    <location>
        <begin position="250"/>
        <end position="261"/>
    </location>
</feature>
<dbReference type="Pfam" id="PF18615">
    <property type="entry name" value="SMYLE_N"/>
    <property type="match status" value="1"/>
</dbReference>
<dbReference type="Proteomes" id="UP001652741">
    <property type="component" value="Chromosome ssa23"/>
</dbReference>